<dbReference type="PIRSF" id="PIRSF012509">
    <property type="entry name" value="CamS"/>
    <property type="match status" value="1"/>
</dbReference>
<dbReference type="Proteomes" id="UP001179647">
    <property type="component" value="Chromosome"/>
</dbReference>
<proteinExistence type="predicted"/>
<gene>
    <name evidence="2" type="ORF">OL234_08530</name>
</gene>
<name>A0AAF0CUC2_9ENTE</name>
<keyword evidence="1" id="KW-0732">Signal</keyword>
<dbReference type="RefSeq" id="WP_275468811.1">
    <property type="nucleotide sequence ID" value="NZ_CP110232.1"/>
</dbReference>
<dbReference type="Gene3D" id="3.10.570.10">
    <property type="entry name" value="sex pheromone staph- cam373 precursor domain"/>
    <property type="match status" value="1"/>
</dbReference>
<protein>
    <submittedName>
        <fullName evidence="2">CamS family sex pheromone protein</fullName>
    </submittedName>
</protein>
<dbReference type="CDD" id="cd13440">
    <property type="entry name" value="CamS_repeat_2"/>
    <property type="match status" value="1"/>
</dbReference>
<evidence type="ECO:0000313" key="2">
    <source>
        <dbReference type="EMBL" id="WEG73009.1"/>
    </source>
</evidence>
<organism evidence="2 3">
    <name type="scientific">Vagococcus intermedius</name>
    <dbReference type="NCBI Taxonomy" id="2991418"/>
    <lineage>
        <taxon>Bacteria</taxon>
        <taxon>Bacillati</taxon>
        <taxon>Bacillota</taxon>
        <taxon>Bacilli</taxon>
        <taxon>Lactobacillales</taxon>
        <taxon>Enterococcaceae</taxon>
        <taxon>Vagococcus</taxon>
    </lineage>
</organism>
<dbReference type="EMBL" id="CP110232">
    <property type="protein sequence ID" value="WEG73009.1"/>
    <property type="molecule type" value="Genomic_DNA"/>
</dbReference>
<dbReference type="Pfam" id="PF07537">
    <property type="entry name" value="CamS"/>
    <property type="match status" value="1"/>
</dbReference>
<dbReference type="CDD" id="cd13441">
    <property type="entry name" value="CamS_repeat_1"/>
    <property type="match status" value="1"/>
</dbReference>
<keyword evidence="3" id="KW-1185">Reference proteome</keyword>
<dbReference type="PROSITE" id="PS51257">
    <property type="entry name" value="PROKAR_LIPOPROTEIN"/>
    <property type="match status" value="1"/>
</dbReference>
<sequence length="362" mass="39655">MINKKLITLAVASMALLAGCGKLEKGTSHVDPSESDSGKVDTTGRIDRQSYQAVLVDGKYKPNAVRGLTASVLSSPYNASNLENGLVELSKDSYPVDNYLFQEGQILKREDIIAMLTQHSEEAPNGLNPGEGPIIFEQVLEQDFWDKKKERLAGISLGIALNSETKTDGETKNIDDETIVNEGKRIAQGVLERLRSYKGMEKIPVTIGLFKQAKASDIAGGDYFAKATSEKGDKLGEWSDISEEYVALIPGTEDDSIASKDGLVNKYGDFKNSVDDFFPNNSGMSAVACYRDDELQKLTIKIETKYFGETELFNFTQFVGKTAQSVFNLPAELEIQINTLEGTKGTITKALNSDEFNAHAFD</sequence>
<feature type="signal peptide" evidence="1">
    <location>
        <begin position="1"/>
        <end position="18"/>
    </location>
</feature>
<reference evidence="2" key="1">
    <citation type="submission" date="2022-10" db="EMBL/GenBank/DDBJ databases">
        <title>Vagococcus sp. isolated from poultry meat.</title>
        <authorList>
            <person name="Johansson P."/>
            <person name="Bjorkroth J."/>
        </authorList>
    </citation>
    <scope>NUCLEOTIDE SEQUENCE</scope>
    <source>
        <strain evidence="2">STAA11</strain>
    </source>
</reference>
<evidence type="ECO:0000256" key="1">
    <source>
        <dbReference type="SAM" id="SignalP"/>
    </source>
</evidence>
<feature type="chain" id="PRO_5042128056" evidence="1">
    <location>
        <begin position="19"/>
        <end position="362"/>
    </location>
</feature>
<dbReference type="KEGG" id="vie:OL234_08530"/>
<dbReference type="InterPro" id="IPR011426">
    <property type="entry name" value="CamS"/>
</dbReference>
<evidence type="ECO:0000313" key="3">
    <source>
        <dbReference type="Proteomes" id="UP001179647"/>
    </source>
</evidence>
<accession>A0AAF0CUC2</accession>
<dbReference type="AlphaFoldDB" id="A0AAF0CUC2"/>